<name>A0ABV4UAI1_9BACT</name>
<dbReference type="Proteomes" id="UP001575105">
    <property type="component" value="Unassembled WGS sequence"/>
</dbReference>
<keyword evidence="2" id="KW-0238">DNA-binding</keyword>
<organism evidence="5 6">
    <name type="scientific">Natronomicrosphaera hydrolytica</name>
    <dbReference type="NCBI Taxonomy" id="3242702"/>
    <lineage>
        <taxon>Bacteria</taxon>
        <taxon>Pseudomonadati</taxon>
        <taxon>Planctomycetota</taxon>
        <taxon>Phycisphaerae</taxon>
        <taxon>Phycisphaerales</taxon>
        <taxon>Phycisphaeraceae</taxon>
        <taxon>Natronomicrosphaera</taxon>
    </lineage>
</organism>
<keyword evidence="6" id="KW-1185">Reference proteome</keyword>
<dbReference type="Pfam" id="PF12833">
    <property type="entry name" value="HTH_18"/>
    <property type="match status" value="1"/>
</dbReference>
<dbReference type="EMBL" id="JBGUBD010000018">
    <property type="protein sequence ID" value="MFA9480322.1"/>
    <property type="molecule type" value="Genomic_DNA"/>
</dbReference>
<dbReference type="RefSeq" id="WP_425347239.1">
    <property type="nucleotide sequence ID" value="NZ_JBGUBD010000018.1"/>
</dbReference>
<dbReference type="PANTHER" id="PTHR46796:SF7">
    <property type="entry name" value="ARAC FAMILY TRANSCRIPTIONAL REGULATOR"/>
    <property type="match status" value="1"/>
</dbReference>
<dbReference type="PROSITE" id="PS01124">
    <property type="entry name" value="HTH_ARAC_FAMILY_2"/>
    <property type="match status" value="1"/>
</dbReference>
<dbReference type="SUPFAM" id="SSF51215">
    <property type="entry name" value="Regulatory protein AraC"/>
    <property type="match status" value="1"/>
</dbReference>
<evidence type="ECO:0000256" key="2">
    <source>
        <dbReference type="ARBA" id="ARBA00023125"/>
    </source>
</evidence>
<dbReference type="PRINTS" id="PR00032">
    <property type="entry name" value="HTHARAC"/>
</dbReference>
<dbReference type="SUPFAM" id="SSF46689">
    <property type="entry name" value="Homeodomain-like"/>
    <property type="match status" value="2"/>
</dbReference>
<reference evidence="5 6" key="1">
    <citation type="submission" date="2024-08" db="EMBL/GenBank/DDBJ databases">
        <title>Whole-genome sequencing of halo(alkali)philic microorganisms from hypersaline lakes.</title>
        <authorList>
            <person name="Sorokin D.Y."/>
            <person name="Merkel A.Y."/>
            <person name="Messina E."/>
            <person name="Yakimov M."/>
        </authorList>
    </citation>
    <scope>NUCLEOTIDE SEQUENCE [LARGE SCALE GENOMIC DNA]</scope>
    <source>
        <strain evidence="5 6">AB-hyl4</strain>
    </source>
</reference>
<dbReference type="InterPro" id="IPR020449">
    <property type="entry name" value="Tscrpt_reg_AraC-type_HTH"/>
</dbReference>
<feature type="domain" description="HTH araC/xylS-type" evidence="4">
    <location>
        <begin position="180"/>
        <end position="278"/>
    </location>
</feature>
<evidence type="ECO:0000256" key="1">
    <source>
        <dbReference type="ARBA" id="ARBA00023015"/>
    </source>
</evidence>
<keyword evidence="1" id="KW-0805">Transcription regulation</keyword>
<evidence type="ECO:0000259" key="4">
    <source>
        <dbReference type="PROSITE" id="PS01124"/>
    </source>
</evidence>
<proteinExistence type="predicted"/>
<protein>
    <submittedName>
        <fullName evidence="5">AraC family transcriptional regulator</fullName>
    </submittedName>
</protein>
<dbReference type="InterPro" id="IPR018060">
    <property type="entry name" value="HTH_AraC"/>
</dbReference>
<keyword evidence="3" id="KW-0804">Transcription</keyword>
<dbReference type="Gene3D" id="2.60.120.280">
    <property type="entry name" value="Regulatory protein AraC"/>
    <property type="match status" value="1"/>
</dbReference>
<comment type="caution">
    <text evidence="5">The sequence shown here is derived from an EMBL/GenBank/DDBJ whole genome shotgun (WGS) entry which is preliminary data.</text>
</comment>
<gene>
    <name evidence="5" type="ORF">ACERK3_18785</name>
</gene>
<dbReference type="InterPro" id="IPR003313">
    <property type="entry name" value="AraC-bd"/>
</dbReference>
<dbReference type="InterPro" id="IPR050204">
    <property type="entry name" value="AraC_XylS_family_regulators"/>
</dbReference>
<dbReference type="PANTHER" id="PTHR46796">
    <property type="entry name" value="HTH-TYPE TRANSCRIPTIONAL ACTIVATOR RHAS-RELATED"/>
    <property type="match status" value="1"/>
</dbReference>
<dbReference type="SMART" id="SM00342">
    <property type="entry name" value="HTH_ARAC"/>
    <property type="match status" value="1"/>
</dbReference>
<evidence type="ECO:0000313" key="5">
    <source>
        <dbReference type="EMBL" id="MFA9480322.1"/>
    </source>
</evidence>
<dbReference type="InterPro" id="IPR037923">
    <property type="entry name" value="HTH-like"/>
</dbReference>
<dbReference type="InterPro" id="IPR009057">
    <property type="entry name" value="Homeodomain-like_sf"/>
</dbReference>
<dbReference type="Pfam" id="PF02311">
    <property type="entry name" value="AraC_binding"/>
    <property type="match status" value="1"/>
</dbReference>
<evidence type="ECO:0000256" key="3">
    <source>
        <dbReference type="ARBA" id="ARBA00023163"/>
    </source>
</evidence>
<evidence type="ECO:0000313" key="6">
    <source>
        <dbReference type="Proteomes" id="UP001575105"/>
    </source>
</evidence>
<dbReference type="Gene3D" id="1.10.10.60">
    <property type="entry name" value="Homeodomain-like"/>
    <property type="match status" value="2"/>
</dbReference>
<accession>A0ABV4UAI1</accession>
<sequence length="278" mass="31841">METPYRTLDGPADAHNDRFDAAIRHVGFVLYRDRPIDWSINKLVNQRHDIIAFATAGRAWYRCGSERFEARRGTMLFFPRGTSHSARSDPKAPWSFYSVGFHLEPTADGTLDAFHELPHRLRLANVTQISDTFKQLQRLWTTREPGYSMACRGLILLLMQQYAAAAVRANRRVPHSERLQRIIKHLHDHVGHIYAVGELADMAGLSESRFRLLFSQLTGSSVTRYQNRLRIQAAQDRLASGQFRVGEVAGQLGFRDVYYFSRLFKRMTGVSPSAWSQT</sequence>